<dbReference type="Proteomes" id="UP000236327">
    <property type="component" value="Unassembled WGS sequence"/>
</dbReference>
<evidence type="ECO:0000313" key="1">
    <source>
        <dbReference type="EMBL" id="PNU02805.1"/>
    </source>
</evidence>
<gene>
    <name evidence="1" type="ORF">A8V01_25320</name>
</gene>
<comment type="caution">
    <text evidence="1">The sequence shown here is derived from an EMBL/GenBank/DDBJ whole genome shotgun (WGS) entry which is preliminary data.</text>
</comment>
<sequence>MPTSLRLLKSPTVSNKIVEGGQRVTGTGQVQRFVYKELKAGDLRKFEAASADSGTGGGARDQRFSPGGTFAPVFSKIFPSATPRQRTEWGGKKKVSNVHAADVFVHIDDTAIDRAATELEVRSVDGEDYVVMRMEYWPPTKARPTEVRLGRVAALRLTPPTNEGRVFLLVIQSDAQVSPRLAFITEQAIQNNLWNAEVTDFFRPILAQPPGTNATMGFKDFEAKTSFVK</sequence>
<protein>
    <submittedName>
        <fullName evidence="1">Uncharacterized protein</fullName>
    </submittedName>
</protein>
<dbReference type="EMBL" id="LYMM01000063">
    <property type="protein sequence ID" value="PNU02805.1"/>
    <property type="molecule type" value="Genomic_DNA"/>
</dbReference>
<name>A0A2K2FVH9_9SPHN</name>
<proteinExistence type="predicted"/>
<reference evidence="1 2" key="1">
    <citation type="submission" date="2016-05" db="EMBL/GenBank/DDBJ databases">
        <title>Complete genome sequence of Novosphingobium guangzhouense SA925(T).</title>
        <authorList>
            <person name="Sha S."/>
        </authorList>
    </citation>
    <scope>NUCLEOTIDE SEQUENCE [LARGE SCALE GENOMIC DNA]</scope>
    <source>
        <strain evidence="1 2">SA925</strain>
    </source>
</reference>
<accession>A0A2K2FVH9</accession>
<keyword evidence="2" id="KW-1185">Reference proteome</keyword>
<organism evidence="1 2">
    <name type="scientific">Novosphingobium guangzhouense</name>
    <dbReference type="NCBI Taxonomy" id="1850347"/>
    <lineage>
        <taxon>Bacteria</taxon>
        <taxon>Pseudomonadati</taxon>
        <taxon>Pseudomonadota</taxon>
        <taxon>Alphaproteobacteria</taxon>
        <taxon>Sphingomonadales</taxon>
        <taxon>Sphingomonadaceae</taxon>
        <taxon>Novosphingobium</taxon>
    </lineage>
</organism>
<dbReference type="AlphaFoldDB" id="A0A2K2FVH9"/>
<evidence type="ECO:0000313" key="2">
    <source>
        <dbReference type="Proteomes" id="UP000236327"/>
    </source>
</evidence>